<evidence type="ECO:0000313" key="2">
    <source>
        <dbReference type="Proteomes" id="UP000439903"/>
    </source>
</evidence>
<organism evidence="1 2">
    <name type="scientific">Gigaspora margarita</name>
    <dbReference type="NCBI Taxonomy" id="4874"/>
    <lineage>
        <taxon>Eukaryota</taxon>
        <taxon>Fungi</taxon>
        <taxon>Fungi incertae sedis</taxon>
        <taxon>Mucoromycota</taxon>
        <taxon>Glomeromycotina</taxon>
        <taxon>Glomeromycetes</taxon>
        <taxon>Diversisporales</taxon>
        <taxon>Gigasporaceae</taxon>
        <taxon>Gigaspora</taxon>
    </lineage>
</organism>
<dbReference type="SUPFAM" id="SSF47095">
    <property type="entry name" value="HMG-box"/>
    <property type="match status" value="1"/>
</dbReference>
<gene>
    <name evidence="1" type="ORF">F8M41_007055</name>
</gene>
<comment type="caution">
    <text evidence="1">The sequence shown here is derived from an EMBL/GenBank/DDBJ whole genome shotgun (WGS) entry which is preliminary data.</text>
</comment>
<accession>A0A8H4EVI3</accession>
<protein>
    <recommendedName>
        <fullName evidence="3">HMG box domain-containing protein</fullName>
    </recommendedName>
</protein>
<sequence>MNESNEIQKSFYENSFNNELFSRSPYKLTLSVEELISHPSNTRVAKRHRKNPQFASPPRPLNRFFLFRRDFIAKQKRNGRKMKLADISCLAKNVWNDLPKEANTRQKIERFPENHEKIIEVALEGLEKTSETSRIDVTEYNILEQTKFGFQSSDCPLFSYPSIEDSTINNETEIYQTLDSINSLPLPYSECSTIYNVESPIYYYTDLLSSYPLYFESSEINNVEQPTFDSTDFLSSFLLNSECYEINNAELFDSTDFLPSSLLNFEYSTIDNVERFDSIDFFPLSPLFSGINDVEQII</sequence>
<evidence type="ECO:0008006" key="3">
    <source>
        <dbReference type="Google" id="ProtNLM"/>
    </source>
</evidence>
<dbReference type="Gene3D" id="1.10.30.10">
    <property type="entry name" value="High mobility group box domain"/>
    <property type="match status" value="1"/>
</dbReference>
<proteinExistence type="predicted"/>
<dbReference type="AlphaFoldDB" id="A0A8H4EVI3"/>
<name>A0A8H4EVI3_GIGMA</name>
<reference evidence="1 2" key="1">
    <citation type="journal article" date="2019" name="Environ. Microbiol.">
        <title>At the nexus of three kingdoms: the genome of the mycorrhizal fungus Gigaspora margarita provides insights into plant, endobacterial and fungal interactions.</title>
        <authorList>
            <person name="Venice F."/>
            <person name="Ghignone S."/>
            <person name="Salvioli di Fossalunga A."/>
            <person name="Amselem J."/>
            <person name="Novero M."/>
            <person name="Xianan X."/>
            <person name="Sedzielewska Toro K."/>
            <person name="Morin E."/>
            <person name="Lipzen A."/>
            <person name="Grigoriev I.V."/>
            <person name="Henrissat B."/>
            <person name="Martin F.M."/>
            <person name="Bonfante P."/>
        </authorList>
    </citation>
    <scope>NUCLEOTIDE SEQUENCE [LARGE SCALE GENOMIC DNA]</scope>
    <source>
        <strain evidence="1 2">BEG34</strain>
    </source>
</reference>
<keyword evidence="2" id="KW-1185">Reference proteome</keyword>
<evidence type="ECO:0000313" key="1">
    <source>
        <dbReference type="EMBL" id="KAF0559088.1"/>
    </source>
</evidence>
<dbReference type="InterPro" id="IPR036910">
    <property type="entry name" value="HMG_box_dom_sf"/>
</dbReference>
<dbReference type="Proteomes" id="UP000439903">
    <property type="component" value="Unassembled WGS sequence"/>
</dbReference>
<dbReference type="EMBL" id="WTPW01000018">
    <property type="protein sequence ID" value="KAF0559088.1"/>
    <property type="molecule type" value="Genomic_DNA"/>
</dbReference>
<dbReference type="OrthoDB" id="10364008at2759"/>